<reference evidence="1 2" key="1">
    <citation type="submission" date="2020-04" db="EMBL/GenBank/DDBJ databases">
        <authorList>
            <person name="De Canck E."/>
        </authorList>
    </citation>
    <scope>NUCLEOTIDE SEQUENCE [LARGE SCALE GENOMIC DNA]</scope>
    <source>
        <strain evidence="1 2">LMG 27177</strain>
    </source>
</reference>
<proteinExistence type="predicted"/>
<gene>
    <name evidence="1" type="ORF">LMG27177_04229</name>
</gene>
<dbReference type="EMBL" id="CADIKI010000012">
    <property type="protein sequence ID" value="CAB3797288.1"/>
    <property type="molecule type" value="Genomic_DNA"/>
</dbReference>
<protein>
    <submittedName>
        <fullName evidence="1">Uncharacterized protein</fullName>
    </submittedName>
</protein>
<evidence type="ECO:0000313" key="2">
    <source>
        <dbReference type="Proteomes" id="UP000494252"/>
    </source>
</evidence>
<sequence length="72" mass="7824">MDKERRSAIRCVAPSGVADARGTAGQAGVVEWRVTRSDNQARLKTSVPFVPPNPNEFFSATSIFISRAVFAQ</sequence>
<organism evidence="1 2">
    <name type="scientific">Paraburkholderia fynbosensis</name>
    <dbReference type="NCBI Taxonomy" id="1200993"/>
    <lineage>
        <taxon>Bacteria</taxon>
        <taxon>Pseudomonadati</taxon>
        <taxon>Pseudomonadota</taxon>
        <taxon>Betaproteobacteria</taxon>
        <taxon>Burkholderiales</taxon>
        <taxon>Burkholderiaceae</taxon>
        <taxon>Paraburkholderia</taxon>
    </lineage>
</organism>
<accession>A0A6J5GE81</accession>
<name>A0A6J5GE81_9BURK</name>
<evidence type="ECO:0000313" key="1">
    <source>
        <dbReference type="EMBL" id="CAB3797288.1"/>
    </source>
</evidence>
<keyword evidence="2" id="KW-1185">Reference proteome</keyword>
<dbReference type="AlphaFoldDB" id="A0A6J5GE81"/>
<dbReference type="Proteomes" id="UP000494252">
    <property type="component" value="Unassembled WGS sequence"/>
</dbReference>